<protein>
    <submittedName>
        <fullName evidence="2">Uncharacterized protein</fullName>
    </submittedName>
</protein>
<feature type="transmembrane region" description="Helical" evidence="1">
    <location>
        <begin position="58"/>
        <end position="78"/>
    </location>
</feature>
<keyword evidence="1" id="KW-0472">Membrane</keyword>
<dbReference type="EMBL" id="JABXYM010000002">
    <property type="protein sequence ID" value="MCR6098731.1"/>
    <property type="molecule type" value="Genomic_DNA"/>
</dbReference>
<proteinExistence type="predicted"/>
<dbReference type="Proteomes" id="UP001057753">
    <property type="component" value="Unassembled WGS sequence"/>
</dbReference>
<organism evidence="2 3">
    <name type="scientific">Salipaludibacillus agaradhaerens</name>
    <name type="common">Bacillus agaradhaerens</name>
    <dbReference type="NCBI Taxonomy" id="76935"/>
    <lineage>
        <taxon>Bacteria</taxon>
        <taxon>Bacillati</taxon>
        <taxon>Bacillota</taxon>
        <taxon>Bacilli</taxon>
        <taxon>Bacillales</taxon>
        <taxon>Bacillaceae</taxon>
    </lineage>
</organism>
<keyword evidence="1" id="KW-0812">Transmembrane</keyword>
<reference evidence="2" key="1">
    <citation type="submission" date="2020-06" db="EMBL/GenBank/DDBJ databases">
        <title>Insight into the genomes of haloalkaliphilic bacilli from Kenyan soda lakes.</title>
        <authorList>
            <person name="Mwirichia R."/>
            <person name="Villamizar G.C."/>
            <person name="Poehlein A."/>
            <person name="Mugweru J."/>
            <person name="Kipnyargis A."/>
            <person name="Kiplimo D."/>
            <person name="Orwa P."/>
            <person name="Daniel R."/>
        </authorList>
    </citation>
    <scope>NUCLEOTIDE SEQUENCE</scope>
    <source>
        <strain evidence="2">B1096_S55</strain>
    </source>
</reference>
<gene>
    <name evidence="2" type="ORF">HXA33_19665</name>
</gene>
<keyword evidence="1" id="KW-1133">Transmembrane helix</keyword>
<comment type="caution">
    <text evidence="2">The sequence shown here is derived from an EMBL/GenBank/DDBJ whole genome shotgun (WGS) entry which is preliminary data.</text>
</comment>
<sequence>MEEVGQKEANSLNEQIDQTVSVGEWMLLGIVTVIPIVNIIILLFLAFSEKVKPNMKGYAIASLIIIGVLTVGMLGLRYL</sequence>
<name>A0A9Q4G0Q0_SALAG</name>
<evidence type="ECO:0000313" key="3">
    <source>
        <dbReference type="Proteomes" id="UP001057753"/>
    </source>
</evidence>
<evidence type="ECO:0000313" key="2">
    <source>
        <dbReference type="EMBL" id="MCR6098731.1"/>
    </source>
</evidence>
<evidence type="ECO:0000256" key="1">
    <source>
        <dbReference type="SAM" id="Phobius"/>
    </source>
</evidence>
<dbReference type="AlphaFoldDB" id="A0A9Q4G0Q0"/>
<dbReference type="RefSeq" id="WP_078578772.1">
    <property type="nucleotide sequence ID" value="NZ_JABXYM010000002.1"/>
</dbReference>
<feature type="transmembrane region" description="Helical" evidence="1">
    <location>
        <begin position="25"/>
        <end position="46"/>
    </location>
</feature>
<accession>A0A9Q4G0Q0</accession>
<keyword evidence="3" id="KW-1185">Reference proteome</keyword>